<dbReference type="PROSITE" id="PS50109">
    <property type="entry name" value="HIS_KIN"/>
    <property type="match status" value="1"/>
</dbReference>
<dbReference type="RefSeq" id="WP_338753020.1">
    <property type="nucleotide sequence ID" value="NZ_CP147404.1"/>
</dbReference>
<evidence type="ECO:0000256" key="2">
    <source>
        <dbReference type="ARBA" id="ARBA00004370"/>
    </source>
</evidence>
<dbReference type="EC" id="2.7.13.3" evidence="3"/>
<keyword evidence="9" id="KW-0902">Two-component regulatory system</keyword>
<dbReference type="SMART" id="SM00387">
    <property type="entry name" value="HATPase_c"/>
    <property type="match status" value="1"/>
</dbReference>
<evidence type="ECO:0000256" key="9">
    <source>
        <dbReference type="ARBA" id="ARBA00023012"/>
    </source>
</evidence>
<evidence type="ECO:0000256" key="8">
    <source>
        <dbReference type="ARBA" id="ARBA00022840"/>
    </source>
</evidence>
<dbReference type="InterPro" id="IPR036097">
    <property type="entry name" value="HisK_dim/P_sf"/>
</dbReference>
<keyword evidence="5" id="KW-0808">Transferase</keyword>
<reference evidence="11 12" key="1">
    <citation type="submission" date="2024-02" db="EMBL/GenBank/DDBJ databases">
        <title>Seven novel Bacillus-like species.</title>
        <authorList>
            <person name="Liu G."/>
        </authorList>
    </citation>
    <scope>NUCLEOTIDE SEQUENCE [LARGE SCALE GENOMIC DNA]</scope>
    <source>
        <strain evidence="11 12">FJAT-52991</strain>
    </source>
</reference>
<dbReference type="GO" id="GO:0016301">
    <property type="term" value="F:kinase activity"/>
    <property type="evidence" value="ECO:0007669"/>
    <property type="project" value="UniProtKB-KW"/>
</dbReference>
<protein>
    <recommendedName>
        <fullName evidence="3">histidine kinase</fullName>
        <ecNumber evidence="3">2.7.13.3</ecNumber>
    </recommendedName>
</protein>
<comment type="catalytic activity">
    <reaction evidence="1">
        <text>ATP + protein L-histidine = ADP + protein N-phospho-L-histidine.</text>
        <dbReference type="EC" id="2.7.13.3"/>
    </reaction>
</comment>
<evidence type="ECO:0000256" key="4">
    <source>
        <dbReference type="ARBA" id="ARBA00022553"/>
    </source>
</evidence>
<accession>A0ABZ2N7B6</accession>
<dbReference type="PANTHER" id="PTHR45453:SF1">
    <property type="entry name" value="PHOSPHATE REGULON SENSOR PROTEIN PHOR"/>
    <property type="match status" value="1"/>
</dbReference>
<dbReference type="Gene3D" id="1.10.287.130">
    <property type="match status" value="1"/>
</dbReference>
<dbReference type="Pfam" id="PF02518">
    <property type="entry name" value="HATPase_c"/>
    <property type="match status" value="1"/>
</dbReference>
<evidence type="ECO:0000256" key="1">
    <source>
        <dbReference type="ARBA" id="ARBA00000085"/>
    </source>
</evidence>
<dbReference type="Pfam" id="PF00512">
    <property type="entry name" value="HisKA"/>
    <property type="match status" value="1"/>
</dbReference>
<evidence type="ECO:0000256" key="3">
    <source>
        <dbReference type="ARBA" id="ARBA00012438"/>
    </source>
</evidence>
<keyword evidence="7 11" id="KW-0418">Kinase</keyword>
<sequence length="312" mass="36262">MMWAIILLLILIILVLIYDKFAINKQIIKTQRDIEEAIFNDSITHLRVHYSNSQLRSLIDSMNQFMEKYQNNKERTNFLELERKKMITNISHDIRTPLTSILGYMEVIYRENSSMSEEERLKYLEVVYQKAQKLTAITESFFELSQLEAGEIQIRPKRENIVDIIQDVFVSFFVEFEKIGLTPVINLPDQPLYVRCDKEAVERILNNLIQNALKYGSGGKVIGVQVQRIDNCCWIEIWDKGEGILEKDLPYVFNRLFQSGRSRSNTGNGLGLSISKKLVEKQKGQIRVTSKPYEKTSFSFSLLADDENEENA</sequence>
<organism evidence="11 12">
    <name type="scientific">Bacillus kandeliae</name>
    <dbReference type="NCBI Taxonomy" id="3129297"/>
    <lineage>
        <taxon>Bacteria</taxon>
        <taxon>Bacillati</taxon>
        <taxon>Bacillota</taxon>
        <taxon>Bacilli</taxon>
        <taxon>Bacillales</taxon>
        <taxon>Bacillaceae</taxon>
        <taxon>Bacillus</taxon>
    </lineage>
</organism>
<evidence type="ECO:0000256" key="5">
    <source>
        <dbReference type="ARBA" id="ARBA00022679"/>
    </source>
</evidence>
<dbReference type="Proteomes" id="UP001387364">
    <property type="component" value="Chromosome"/>
</dbReference>
<evidence type="ECO:0000313" key="11">
    <source>
        <dbReference type="EMBL" id="WXB93626.1"/>
    </source>
</evidence>
<dbReference type="SMART" id="SM00388">
    <property type="entry name" value="HisKA"/>
    <property type="match status" value="1"/>
</dbReference>
<dbReference type="CDD" id="cd00082">
    <property type="entry name" value="HisKA"/>
    <property type="match status" value="1"/>
</dbReference>
<gene>
    <name evidence="11" type="ORF">WDJ61_02960</name>
</gene>
<dbReference type="InterPro" id="IPR003661">
    <property type="entry name" value="HisK_dim/P_dom"/>
</dbReference>
<evidence type="ECO:0000259" key="10">
    <source>
        <dbReference type="PROSITE" id="PS50109"/>
    </source>
</evidence>
<dbReference type="SUPFAM" id="SSF47384">
    <property type="entry name" value="Homodimeric domain of signal transducing histidine kinase"/>
    <property type="match status" value="1"/>
</dbReference>
<keyword evidence="6" id="KW-0547">Nucleotide-binding</keyword>
<dbReference type="SUPFAM" id="SSF55874">
    <property type="entry name" value="ATPase domain of HSP90 chaperone/DNA topoisomerase II/histidine kinase"/>
    <property type="match status" value="1"/>
</dbReference>
<proteinExistence type="predicted"/>
<dbReference type="InterPro" id="IPR050351">
    <property type="entry name" value="BphY/WalK/GraS-like"/>
</dbReference>
<keyword evidence="12" id="KW-1185">Reference proteome</keyword>
<dbReference type="PANTHER" id="PTHR45453">
    <property type="entry name" value="PHOSPHATE REGULON SENSOR PROTEIN PHOR"/>
    <property type="match status" value="1"/>
</dbReference>
<name>A0ABZ2N7B6_9BACI</name>
<dbReference type="InterPro" id="IPR005467">
    <property type="entry name" value="His_kinase_dom"/>
</dbReference>
<keyword evidence="8" id="KW-0067">ATP-binding</keyword>
<evidence type="ECO:0000256" key="6">
    <source>
        <dbReference type="ARBA" id="ARBA00022741"/>
    </source>
</evidence>
<dbReference type="InterPro" id="IPR003594">
    <property type="entry name" value="HATPase_dom"/>
</dbReference>
<dbReference type="Gene3D" id="3.30.565.10">
    <property type="entry name" value="Histidine kinase-like ATPase, C-terminal domain"/>
    <property type="match status" value="1"/>
</dbReference>
<comment type="subcellular location">
    <subcellularLocation>
        <location evidence="2">Membrane</location>
    </subcellularLocation>
</comment>
<dbReference type="InterPro" id="IPR036890">
    <property type="entry name" value="HATPase_C_sf"/>
</dbReference>
<keyword evidence="4" id="KW-0597">Phosphoprotein</keyword>
<evidence type="ECO:0000313" key="12">
    <source>
        <dbReference type="Proteomes" id="UP001387364"/>
    </source>
</evidence>
<evidence type="ECO:0000256" key="7">
    <source>
        <dbReference type="ARBA" id="ARBA00022777"/>
    </source>
</evidence>
<dbReference type="PRINTS" id="PR00344">
    <property type="entry name" value="BCTRLSENSOR"/>
</dbReference>
<dbReference type="EMBL" id="CP147404">
    <property type="protein sequence ID" value="WXB93626.1"/>
    <property type="molecule type" value="Genomic_DNA"/>
</dbReference>
<feature type="domain" description="Histidine kinase" evidence="10">
    <location>
        <begin position="89"/>
        <end position="306"/>
    </location>
</feature>
<dbReference type="InterPro" id="IPR004358">
    <property type="entry name" value="Sig_transdc_His_kin-like_C"/>
</dbReference>